<dbReference type="Pfam" id="PF13001">
    <property type="entry name" value="ECM29_N"/>
    <property type="match status" value="1"/>
</dbReference>
<keyword evidence="1" id="KW-0677">Repeat</keyword>
<organism evidence="4 5">
    <name type="scientific">Vigna mungo</name>
    <name type="common">Black gram</name>
    <name type="synonym">Phaseolus mungo</name>
    <dbReference type="NCBI Taxonomy" id="3915"/>
    <lineage>
        <taxon>Eukaryota</taxon>
        <taxon>Viridiplantae</taxon>
        <taxon>Streptophyta</taxon>
        <taxon>Embryophyta</taxon>
        <taxon>Tracheophyta</taxon>
        <taxon>Spermatophyta</taxon>
        <taxon>Magnoliopsida</taxon>
        <taxon>eudicotyledons</taxon>
        <taxon>Gunneridae</taxon>
        <taxon>Pentapetalae</taxon>
        <taxon>rosids</taxon>
        <taxon>fabids</taxon>
        <taxon>Fabales</taxon>
        <taxon>Fabaceae</taxon>
        <taxon>Papilionoideae</taxon>
        <taxon>50 kb inversion clade</taxon>
        <taxon>NPAAA clade</taxon>
        <taxon>indigoferoid/millettioid clade</taxon>
        <taxon>Phaseoleae</taxon>
        <taxon>Vigna</taxon>
    </lineage>
</organism>
<dbReference type="InterPro" id="IPR011989">
    <property type="entry name" value="ARM-like"/>
</dbReference>
<evidence type="ECO:0000259" key="2">
    <source>
        <dbReference type="Pfam" id="PF13001"/>
    </source>
</evidence>
<evidence type="ECO:0008006" key="6">
    <source>
        <dbReference type="Google" id="ProtNLM"/>
    </source>
</evidence>
<dbReference type="EMBL" id="CP144690">
    <property type="protein sequence ID" value="WVY91842.1"/>
    <property type="molecule type" value="Genomic_DNA"/>
</dbReference>
<dbReference type="GO" id="GO:0005634">
    <property type="term" value="C:nucleus"/>
    <property type="evidence" value="ECO:0007669"/>
    <property type="project" value="TreeGrafter"/>
</dbReference>
<dbReference type="PANTHER" id="PTHR23346:SF19">
    <property type="entry name" value="PROTEASOME ADAPTER AND SCAFFOLD PROTEIN ECM29"/>
    <property type="match status" value="1"/>
</dbReference>
<dbReference type="GO" id="GO:0060090">
    <property type="term" value="F:molecular adaptor activity"/>
    <property type="evidence" value="ECO:0007669"/>
    <property type="project" value="InterPro"/>
</dbReference>
<proteinExistence type="predicted"/>
<dbReference type="GO" id="GO:0005737">
    <property type="term" value="C:cytoplasm"/>
    <property type="evidence" value="ECO:0007669"/>
    <property type="project" value="TreeGrafter"/>
</dbReference>
<evidence type="ECO:0000313" key="5">
    <source>
        <dbReference type="Proteomes" id="UP001374535"/>
    </source>
</evidence>
<dbReference type="GO" id="GO:0036503">
    <property type="term" value="P:ERAD pathway"/>
    <property type="evidence" value="ECO:0007669"/>
    <property type="project" value="TreeGrafter"/>
</dbReference>
<sequence>MNISKLPLQHQEIILRIIIKVIGECHSSQIGEEVAAKYKKVKNPQDRELFIEFCLHTILYQRVSQSGGFPPGLSIAQVNRVTGKQQLQSNEILQRKLGILNVIQAMELAPELVYPLYIAASVDCEEPVIKRGEELLKKKASGANLDDLNLINRLFLLFNGTVGVENADSESRVSPGSYALKAKLMSIFCRSIAAANNFPSTLQCIFGCIYGNGTTSRLKQLGMEFTVWVFKHAKIEQLKLMGPVILSGIMKSLDNYPSSEADATAREVKTYAFQSIGLLAQRMPHLFREKIDMAARLFHALKDEPQSLRFVVQEATISLASAYKGAPLAVLQDLETLLLKNSRVEESEVRFCAIRWATSLFDLQHCPSRFICMLGAADAKLDIREMAHEGLCLQSESQISGLIYPKLGMMLDYILRQQPKLLESSETREQNLVFPSNTYVAMIKFLLKCFESELEQNKSLEGSSEIVSSVKTFCLVLEHSMSFEGSVELHVNASKALLIVGSHMPEVIASHFSLKVSWLKQLLSHVDWETRESIARILGIVSSALSIPDVISELTSLFSQTLKSRFETQHGALCAIGYVAANYLSRTPMPEILLQDTLRCLVDVVNSETSALAATAMEALGHIGLRISLPPLDSNSDGILIMLSDKLNKLLLGHDIKAIQKIVISIGHMCVKETSSTQLDMALNLIFSLCRSKVEDILFAAGEALSFLWGGVPFNADIILQTNYTSLSMASNFLMGDLTSVSKKSYNEQSEYSGDYHASVRDAITKKLFDVLLYSTRKEERCAGTVWLVSLIKYCSHHPSIQQMLPEIQEAFSHLLGEQNELTQELASQGMSIVYDIGDESMKKNLVNALVSTLTGSGKRKRAVKLVEDTEVFMDGTLGGSASGGKLNTYKELCNLANEMGQPDLIYKFMDLANYQASLNSKRGAAFGFSKIAKQAGDDAMRLWSGAFRAMDDIKETVRISGEKLCRGVASLTTRLCDVSLTEMSDAHKAMDIVLPFLLTEGILSKVDSVRKASIGVVMKLTKEYIVKEEKSTAAKRAFASACAKILKYTPASQAQKLIEDTVALHAGDKNSQIACAFLLKSYSSMAADVVGGYHAVIIPVVFFSSLHRLYVGLVKFWVNLFLLTIRFCFSLS</sequence>
<accession>A0AAQ3RGF2</accession>
<keyword evidence="5" id="KW-1185">Reference proteome</keyword>
<gene>
    <name evidence="4" type="ORF">V8G54_037356</name>
</gene>
<dbReference type="PANTHER" id="PTHR23346">
    <property type="entry name" value="TRANSLATIONAL ACTIVATOR GCN1-RELATED"/>
    <property type="match status" value="1"/>
</dbReference>
<dbReference type="Gene3D" id="1.25.10.10">
    <property type="entry name" value="Leucine-rich Repeat Variant"/>
    <property type="match status" value="1"/>
</dbReference>
<evidence type="ECO:0000259" key="3">
    <source>
        <dbReference type="Pfam" id="PF23702"/>
    </source>
</evidence>
<feature type="domain" description="ECM29 ARM-like repeats" evidence="3">
    <location>
        <begin position="463"/>
        <end position="595"/>
    </location>
</feature>
<dbReference type="Pfam" id="PF23702">
    <property type="entry name" value="ARM_ECM29"/>
    <property type="match status" value="1"/>
</dbReference>
<dbReference type="InterPro" id="IPR055444">
    <property type="entry name" value="ARM_ECM29"/>
</dbReference>
<dbReference type="AlphaFoldDB" id="A0AAQ3RGF2"/>
<dbReference type="Proteomes" id="UP001374535">
    <property type="component" value="Chromosome 11"/>
</dbReference>
<protein>
    <recommendedName>
        <fullName evidence="6">ARM repeat superfamily protein</fullName>
    </recommendedName>
</protein>
<dbReference type="InterPro" id="IPR016024">
    <property type="entry name" value="ARM-type_fold"/>
</dbReference>
<name>A0AAQ3RGF2_VIGMU</name>
<evidence type="ECO:0000256" key="1">
    <source>
        <dbReference type="ARBA" id="ARBA00022737"/>
    </source>
</evidence>
<dbReference type="SUPFAM" id="SSF48371">
    <property type="entry name" value="ARM repeat"/>
    <property type="match status" value="2"/>
</dbReference>
<dbReference type="InterPro" id="IPR024372">
    <property type="entry name" value="Ecm29_N"/>
</dbReference>
<evidence type="ECO:0000313" key="4">
    <source>
        <dbReference type="EMBL" id="WVY91842.1"/>
    </source>
</evidence>
<dbReference type="GO" id="GO:0043248">
    <property type="term" value="P:proteasome assembly"/>
    <property type="evidence" value="ECO:0007669"/>
    <property type="project" value="InterPro"/>
</dbReference>
<feature type="domain" description="Proteasome component Ecm29 N-terminal" evidence="2">
    <location>
        <begin position="2"/>
        <end position="375"/>
    </location>
</feature>
<reference evidence="4 5" key="1">
    <citation type="journal article" date="2023" name="Life. Sci Alliance">
        <title>Evolutionary insights into 3D genome organization and epigenetic landscape of Vigna mungo.</title>
        <authorList>
            <person name="Junaid A."/>
            <person name="Singh B."/>
            <person name="Bhatia S."/>
        </authorList>
    </citation>
    <scope>NUCLEOTIDE SEQUENCE [LARGE SCALE GENOMIC DNA]</scope>
    <source>
        <strain evidence="4">Urdbean</strain>
    </source>
</reference>